<proteinExistence type="predicted"/>
<accession>A0A8H3ENS5</accession>
<protein>
    <submittedName>
        <fullName evidence="1">Uncharacterized protein</fullName>
    </submittedName>
</protein>
<name>A0A8H3ENS5_9LECA</name>
<evidence type="ECO:0000313" key="2">
    <source>
        <dbReference type="Proteomes" id="UP000664521"/>
    </source>
</evidence>
<organism evidence="1 2">
    <name type="scientific">Heterodermia speciosa</name>
    <dbReference type="NCBI Taxonomy" id="116794"/>
    <lineage>
        <taxon>Eukaryota</taxon>
        <taxon>Fungi</taxon>
        <taxon>Dikarya</taxon>
        <taxon>Ascomycota</taxon>
        <taxon>Pezizomycotina</taxon>
        <taxon>Lecanoromycetes</taxon>
        <taxon>OSLEUM clade</taxon>
        <taxon>Lecanoromycetidae</taxon>
        <taxon>Caliciales</taxon>
        <taxon>Physciaceae</taxon>
        <taxon>Heterodermia</taxon>
    </lineage>
</organism>
<dbReference type="AlphaFoldDB" id="A0A8H3ENS5"/>
<reference evidence="1" key="1">
    <citation type="submission" date="2021-03" db="EMBL/GenBank/DDBJ databases">
        <authorList>
            <person name="Tagirdzhanova G."/>
        </authorList>
    </citation>
    <scope>NUCLEOTIDE SEQUENCE</scope>
</reference>
<keyword evidence="2" id="KW-1185">Reference proteome</keyword>
<gene>
    <name evidence="1" type="ORF">HETSPECPRED_008777</name>
</gene>
<comment type="caution">
    <text evidence="1">The sequence shown here is derived from an EMBL/GenBank/DDBJ whole genome shotgun (WGS) entry which is preliminary data.</text>
</comment>
<evidence type="ECO:0000313" key="1">
    <source>
        <dbReference type="EMBL" id="CAF9908955.1"/>
    </source>
</evidence>
<dbReference type="Proteomes" id="UP000664521">
    <property type="component" value="Unassembled WGS sequence"/>
</dbReference>
<dbReference type="EMBL" id="CAJPDS010000007">
    <property type="protein sequence ID" value="CAF9908955.1"/>
    <property type="molecule type" value="Genomic_DNA"/>
</dbReference>
<sequence>MTWHDLAVLIRELYAFITMYGQFEFRVEMANSRSELLGSGDLNYIQGPSLNSEAANTTKSLAANLTTLPPDTMTFHVPDSGISIEFSNIGQAISADDVGSCLFQALFSIIEVLVDEGGDTDIEKSHAWRFQHAFLQILPAPYMKYGDLSKVIQGILITLNTYGYWVYNFMRFFDEDRGRIGAGILNYV</sequence>